<feature type="transmembrane region" description="Helical" evidence="1">
    <location>
        <begin position="223"/>
        <end position="244"/>
    </location>
</feature>
<dbReference type="AlphaFoldDB" id="A0A1S7S1H5"/>
<dbReference type="SUPFAM" id="SSF48317">
    <property type="entry name" value="Acid phosphatase/Vanadium-dependent haloperoxidase"/>
    <property type="match status" value="1"/>
</dbReference>
<keyword evidence="1" id="KW-1133">Transmembrane helix</keyword>
<evidence type="ECO:0000256" key="1">
    <source>
        <dbReference type="SAM" id="Phobius"/>
    </source>
</evidence>
<dbReference type="InterPro" id="IPR000326">
    <property type="entry name" value="PAP2/HPO"/>
</dbReference>
<keyword evidence="1" id="KW-0472">Membrane</keyword>
<sequence length="278" mass="30542">MHQSLASKTHQKKRNWTRRSKFRANAVFVVRQAFASASGSPSLQALLVAFAMMIVFTIRPDIDLEVSRQFWADGFTLGEDEFLIAVRDLNRMLPAVLLSGLAGMLFAMPFSRGLLRLLPPHKLLFIMVFFALGPGATVHALKNLFGRARPRHLAEFGGELFFTPVLSLNGSCARNCSFPSGESASAVALLAFIILLPEKFRLIGTAILAPFIVIVSLNRVAMGAHFLSDVLIAWPLMLVVFLLLQRPFMNNRQAIDAAFSPKVGGSRPAAGPRPFAEH</sequence>
<dbReference type="Pfam" id="PF01569">
    <property type="entry name" value="PAP2"/>
    <property type="match status" value="1"/>
</dbReference>
<evidence type="ECO:0000313" key="3">
    <source>
        <dbReference type="EMBL" id="CUX61047.1"/>
    </source>
</evidence>
<reference evidence="3 4" key="1">
    <citation type="submission" date="2016-01" db="EMBL/GenBank/DDBJ databases">
        <authorList>
            <person name="Oliw E.H."/>
        </authorList>
    </citation>
    <scope>NUCLEOTIDE SEQUENCE [LARGE SCALE GENOMIC DNA]</scope>
    <source>
        <strain evidence="3 4">Kerr 14</strain>
    </source>
</reference>
<dbReference type="Proteomes" id="UP000191897">
    <property type="component" value="Unassembled WGS sequence"/>
</dbReference>
<evidence type="ECO:0000259" key="2">
    <source>
        <dbReference type="SMART" id="SM00014"/>
    </source>
</evidence>
<dbReference type="EMBL" id="FBWC01000029">
    <property type="protein sequence ID" value="CUX61047.1"/>
    <property type="molecule type" value="Genomic_DNA"/>
</dbReference>
<keyword evidence="1" id="KW-0812">Transmembrane</keyword>
<dbReference type="PANTHER" id="PTHR14969">
    <property type="entry name" value="SPHINGOSINE-1-PHOSPHATE PHOSPHOHYDROLASE"/>
    <property type="match status" value="1"/>
</dbReference>
<dbReference type="PANTHER" id="PTHR14969:SF13">
    <property type="entry name" value="AT30094P"/>
    <property type="match status" value="1"/>
</dbReference>
<feature type="domain" description="Phosphatidic acid phosphatase type 2/haloperoxidase" evidence="2">
    <location>
        <begin position="122"/>
        <end position="245"/>
    </location>
</feature>
<evidence type="ECO:0000313" key="4">
    <source>
        <dbReference type="Proteomes" id="UP000191897"/>
    </source>
</evidence>
<name>A0A1S7S1H5_AGRTU</name>
<feature type="transmembrane region" description="Helical" evidence="1">
    <location>
        <begin position="92"/>
        <end position="111"/>
    </location>
</feature>
<proteinExistence type="predicted"/>
<dbReference type="SMART" id="SM00014">
    <property type="entry name" value="acidPPc"/>
    <property type="match status" value="1"/>
</dbReference>
<accession>A0A1S7S1H5</accession>
<feature type="transmembrane region" description="Helical" evidence="1">
    <location>
        <begin position="200"/>
        <end position="217"/>
    </location>
</feature>
<organism evidence="3 4">
    <name type="scientific">Agrobacterium tumefaciens str. Kerr 14</name>
    <dbReference type="NCBI Taxonomy" id="1183424"/>
    <lineage>
        <taxon>Bacteria</taxon>
        <taxon>Pseudomonadati</taxon>
        <taxon>Pseudomonadota</taxon>
        <taxon>Alphaproteobacteria</taxon>
        <taxon>Hyphomicrobiales</taxon>
        <taxon>Rhizobiaceae</taxon>
        <taxon>Rhizobium/Agrobacterium group</taxon>
        <taxon>Agrobacterium</taxon>
        <taxon>Agrobacterium tumefaciens complex</taxon>
    </lineage>
</organism>
<feature type="transmembrane region" description="Helical" evidence="1">
    <location>
        <begin position="123"/>
        <end position="141"/>
    </location>
</feature>
<dbReference type="GO" id="GO:0042392">
    <property type="term" value="F:sphingosine-1-phosphate phosphatase activity"/>
    <property type="evidence" value="ECO:0007669"/>
    <property type="project" value="TreeGrafter"/>
</dbReference>
<dbReference type="Gene3D" id="1.20.144.10">
    <property type="entry name" value="Phosphatidic acid phosphatase type 2/haloperoxidase"/>
    <property type="match status" value="1"/>
</dbReference>
<dbReference type="InterPro" id="IPR036938">
    <property type="entry name" value="PAP2/HPO_sf"/>
</dbReference>
<protein>
    <submittedName>
        <fullName evidence="3">Putative membrane protein</fullName>
    </submittedName>
</protein>
<gene>
    <name evidence="3" type="ORF">AGR4C_Lc70019</name>
</gene>